<feature type="region of interest" description="Disordered" evidence="9">
    <location>
        <begin position="519"/>
        <end position="542"/>
    </location>
</feature>
<dbReference type="Gene3D" id="3.30.40.10">
    <property type="entry name" value="Zinc/RING finger domain, C3HC4 (zinc finger)"/>
    <property type="match status" value="1"/>
</dbReference>
<keyword evidence="12" id="KW-1185">Reference proteome</keyword>
<evidence type="ECO:0000313" key="12">
    <source>
        <dbReference type="Proteomes" id="UP001159364"/>
    </source>
</evidence>
<keyword evidence="6" id="KW-0833">Ubl conjugation pathway</keyword>
<comment type="catalytic activity">
    <reaction evidence="1">
        <text>S-ubiquitinyl-[E2 ubiquitin-conjugating enzyme]-L-cysteine + [acceptor protein]-L-lysine = [E2 ubiquitin-conjugating enzyme]-L-cysteine + N(6)-ubiquitinyl-[acceptor protein]-L-lysine.</text>
        <dbReference type="EC" id="2.3.2.27"/>
    </reaction>
</comment>
<dbReference type="AlphaFoldDB" id="A0AAV8TWW1"/>
<keyword evidence="4" id="KW-0479">Metal-binding</keyword>
<evidence type="ECO:0000259" key="10">
    <source>
        <dbReference type="PROSITE" id="PS50089"/>
    </source>
</evidence>
<dbReference type="GO" id="GO:0061630">
    <property type="term" value="F:ubiquitin protein ligase activity"/>
    <property type="evidence" value="ECO:0007669"/>
    <property type="project" value="UniProtKB-EC"/>
</dbReference>
<feature type="compositionally biased region" description="Low complexity" evidence="9">
    <location>
        <begin position="231"/>
        <end position="240"/>
    </location>
</feature>
<keyword evidence="3" id="KW-0808">Transferase</keyword>
<feature type="domain" description="RING-type" evidence="10">
    <location>
        <begin position="670"/>
        <end position="711"/>
    </location>
</feature>
<evidence type="ECO:0000256" key="9">
    <source>
        <dbReference type="SAM" id="MobiDB-lite"/>
    </source>
</evidence>
<dbReference type="InterPro" id="IPR001841">
    <property type="entry name" value="Znf_RING"/>
</dbReference>
<dbReference type="Proteomes" id="UP001159364">
    <property type="component" value="Linkage Group LG03"/>
</dbReference>
<feature type="region of interest" description="Disordered" evidence="9">
    <location>
        <begin position="153"/>
        <end position="172"/>
    </location>
</feature>
<evidence type="ECO:0000256" key="5">
    <source>
        <dbReference type="ARBA" id="ARBA00022771"/>
    </source>
</evidence>
<dbReference type="PANTHER" id="PTHR22937:SF209">
    <property type="entry name" value="RING-TYPE E3 UBIQUITIN TRANSFERASE"/>
    <property type="match status" value="1"/>
</dbReference>
<feature type="region of interest" description="Disordered" evidence="9">
    <location>
        <begin position="212"/>
        <end position="250"/>
    </location>
</feature>
<dbReference type="EMBL" id="JAIWQS010000003">
    <property type="protein sequence ID" value="KAJ8770660.1"/>
    <property type="molecule type" value="Genomic_DNA"/>
</dbReference>
<evidence type="ECO:0000313" key="11">
    <source>
        <dbReference type="EMBL" id="KAJ8770660.1"/>
    </source>
</evidence>
<evidence type="ECO:0000256" key="8">
    <source>
        <dbReference type="PROSITE-ProRule" id="PRU00175"/>
    </source>
</evidence>
<evidence type="ECO:0000256" key="6">
    <source>
        <dbReference type="ARBA" id="ARBA00022786"/>
    </source>
</evidence>
<sequence>MQIQLVVQVIYLTMSGQGNGSNNFPENIHLEDGFHGIDIQMEQHSIVPGEAQVHGWHPAVGLLETVSPEPQFWFHDLLNEDGPLSPPQVGAGIDATLENRHPSNLNLLNGQLINGPSNMPGTSSSASHHNIDLNVVFDGNYQDMESGFIMNQLPPGRPGSNQNEPPNGTANSVAISAGTAEYMLEKNNSGEDLSDSRRLSCKWTLPEPSGELLLGESSRSPQQAVAVQENSSEISDISSSMDRDQSASRPEQLGAGIMNGAEVAPLLHQASSSDNLGLGAGGDAVSGPNQSLSVAGEADDYHRSVRLGRASNGSELLPSNLPAWISRNASVQWPEQPSTLSSDHTMNTISSSGVVSPTTFINPQARVPNAASNLPSFQLNNITAPRTGISSTSVYTVRSGEAIPTAINIRNNPGYDMVVTDFQRGNLENEPMMFSSGSSSNIASSSPNGFSSQFYHHHPSASNQISQVRMPEEFMQRMSPTWNGPSSFVEEFQRRVWQSIANQGGSQVQSRHSPIHFNSSPAARELEPSGRAGNFLRSPPQTFRSGLSIMEERQTDNLTEVGQRFATPAQRRSRLASEVRNALATVRRGGTLLFEDVMVIDRSVLYGIPDEPDTYQDMRLDVDNMSYEELLHLQEQIGFVNAGLSETTILNHLSYQEYRSNSSLREEEPCCICQEQFADGENVSKLDCGHLFHFDCIKQWLVEKNACPICKMGALDV</sequence>
<evidence type="ECO:0000256" key="4">
    <source>
        <dbReference type="ARBA" id="ARBA00022723"/>
    </source>
</evidence>
<gene>
    <name evidence="11" type="ORF">K2173_021307</name>
</gene>
<evidence type="ECO:0000256" key="3">
    <source>
        <dbReference type="ARBA" id="ARBA00022679"/>
    </source>
</evidence>
<dbReference type="InterPro" id="IPR013083">
    <property type="entry name" value="Znf_RING/FYVE/PHD"/>
</dbReference>
<proteinExistence type="predicted"/>
<evidence type="ECO:0000256" key="1">
    <source>
        <dbReference type="ARBA" id="ARBA00000900"/>
    </source>
</evidence>
<dbReference type="PANTHER" id="PTHR22937">
    <property type="entry name" value="E3 UBIQUITIN-PROTEIN LIGASE RNF165"/>
    <property type="match status" value="1"/>
</dbReference>
<organism evidence="11 12">
    <name type="scientific">Erythroxylum novogranatense</name>
    <dbReference type="NCBI Taxonomy" id="1862640"/>
    <lineage>
        <taxon>Eukaryota</taxon>
        <taxon>Viridiplantae</taxon>
        <taxon>Streptophyta</taxon>
        <taxon>Embryophyta</taxon>
        <taxon>Tracheophyta</taxon>
        <taxon>Spermatophyta</taxon>
        <taxon>Magnoliopsida</taxon>
        <taxon>eudicotyledons</taxon>
        <taxon>Gunneridae</taxon>
        <taxon>Pentapetalae</taxon>
        <taxon>rosids</taxon>
        <taxon>fabids</taxon>
        <taxon>Malpighiales</taxon>
        <taxon>Erythroxylaceae</taxon>
        <taxon>Erythroxylum</taxon>
    </lineage>
</organism>
<protein>
    <recommendedName>
        <fullName evidence="2">RING-type E3 ubiquitin transferase</fullName>
        <ecNumber evidence="2">2.3.2.27</ecNumber>
    </recommendedName>
</protein>
<dbReference type="PROSITE" id="PS50089">
    <property type="entry name" value="ZF_RING_2"/>
    <property type="match status" value="1"/>
</dbReference>
<feature type="compositionally biased region" description="Polar residues" evidence="9">
    <location>
        <begin position="159"/>
        <end position="172"/>
    </location>
</feature>
<comment type="caution">
    <text evidence="11">The sequence shown here is derived from an EMBL/GenBank/DDBJ whole genome shotgun (WGS) entry which is preliminary data.</text>
</comment>
<name>A0AAV8TWW1_9ROSI</name>
<dbReference type="EC" id="2.3.2.27" evidence="2"/>
<dbReference type="SUPFAM" id="SSF57850">
    <property type="entry name" value="RING/U-box"/>
    <property type="match status" value="1"/>
</dbReference>
<keyword evidence="5 8" id="KW-0863">Zinc-finger</keyword>
<evidence type="ECO:0000256" key="7">
    <source>
        <dbReference type="ARBA" id="ARBA00022833"/>
    </source>
</evidence>
<dbReference type="Pfam" id="PF13639">
    <property type="entry name" value="zf-RING_2"/>
    <property type="match status" value="1"/>
</dbReference>
<evidence type="ECO:0000256" key="2">
    <source>
        <dbReference type="ARBA" id="ARBA00012483"/>
    </source>
</evidence>
<accession>A0AAV8TWW1</accession>
<feature type="compositionally biased region" description="Low complexity" evidence="9">
    <location>
        <begin position="212"/>
        <end position="221"/>
    </location>
</feature>
<dbReference type="SMART" id="SM00184">
    <property type="entry name" value="RING"/>
    <property type="match status" value="1"/>
</dbReference>
<dbReference type="GO" id="GO:0008270">
    <property type="term" value="F:zinc ion binding"/>
    <property type="evidence" value="ECO:0007669"/>
    <property type="project" value="UniProtKB-KW"/>
</dbReference>
<keyword evidence="7" id="KW-0862">Zinc</keyword>
<reference evidence="11 12" key="1">
    <citation type="submission" date="2021-09" db="EMBL/GenBank/DDBJ databases">
        <title>Genomic insights and catalytic innovation underlie evolution of tropane alkaloids biosynthesis.</title>
        <authorList>
            <person name="Wang Y.-J."/>
            <person name="Tian T."/>
            <person name="Huang J.-P."/>
            <person name="Huang S.-X."/>
        </authorList>
    </citation>
    <scope>NUCLEOTIDE SEQUENCE [LARGE SCALE GENOMIC DNA]</scope>
    <source>
        <strain evidence="11">KIB-2018</strain>
        <tissue evidence="11">Leaf</tissue>
    </source>
</reference>
<dbReference type="InterPro" id="IPR045191">
    <property type="entry name" value="MBR1/2-like"/>
</dbReference>